<evidence type="ECO:0000259" key="23">
    <source>
        <dbReference type="PROSITE" id="PS50011"/>
    </source>
</evidence>
<evidence type="ECO:0000256" key="17">
    <source>
        <dbReference type="ARBA" id="ARBA00023180"/>
    </source>
</evidence>
<evidence type="ECO:0000256" key="1">
    <source>
        <dbReference type="ARBA" id="ARBA00004479"/>
    </source>
</evidence>
<evidence type="ECO:0000256" key="16">
    <source>
        <dbReference type="ARBA" id="ARBA00023170"/>
    </source>
</evidence>
<evidence type="ECO:0000256" key="19">
    <source>
        <dbReference type="ARBA" id="ARBA00048679"/>
    </source>
</evidence>
<dbReference type="PANTHER" id="PTHR48010">
    <property type="entry name" value="OS05G0588300 PROTEIN"/>
    <property type="match status" value="1"/>
</dbReference>
<dbReference type="InterPro" id="IPR000719">
    <property type="entry name" value="Prot_kinase_dom"/>
</dbReference>
<keyword evidence="8 21" id="KW-0812">Transmembrane</keyword>
<keyword evidence="16" id="KW-0675">Receptor</keyword>
<dbReference type="EC" id="2.7.11.1" evidence="3"/>
<comment type="catalytic activity">
    <reaction evidence="19">
        <text>L-seryl-[protein] + ATP = O-phospho-L-seryl-[protein] + ADP + H(+)</text>
        <dbReference type="Rhea" id="RHEA:17989"/>
        <dbReference type="Rhea" id="RHEA-COMP:9863"/>
        <dbReference type="Rhea" id="RHEA-COMP:11604"/>
        <dbReference type="ChEBI" id="CHEBI:15378"/>
        <dbReference type="ChEBI" id="CHEBI:29999"/>
        <dbReference type="ChEBI" id="CHEBI:30616"/>
        <dbReference type="ChEBI" id="CHEBI:83421"/>
        <dbReference type="ChEBI" id="CHEBI:456216"/>
        <dbReference type="EC" id="2.7.11.1"/>
    </reaction>
</comment>
<comment type="subcellular location">
    <subcellularLocation>
        <location evidence="1">Membrane</location>
        <topology evidence="1">Single-pass type I membrane protein</topology>
    </subcellularLocation>
</comment>
<evidence type="ECO:0000256" key="21">
    <source>
        <dbReference type="SAM" id="Phobius"/>
    </source>
</evidence>
<evidence type="ECO:0000256" key="14">
    <source>
        <dbReference type="ARBA" id="ARBA00022989"/>
    </source>
</evidence>
<dbReference type="Gene3D" id="3.80.10.10">
    <property type="entry name" value="Ribonuclease Inhibitor"/>
    <property type="match status" value="2"/>
</dbReference>
<dbReference type="CDD" id="cd14066">
    <property type="entry name" value="STKc_IRAK"/>
    <property type="match status" value="1"/>
</dbReference>
<keyword evidence="15 21" id="KW-0472">Membrane</keyword>
<dbReference type="InterPro" id="IPR011009">
    <property type="entry name" value="Kinase-like_dom_sf"/>
</dbReference>
<dbReference type="FunFam" id="3.80.10.10:FF:000722">
    <property type="entry name" value="Leucine-rich repeat receptor-like protein kinase"/>
    <property type="match status" value="1"/>
</dbReference>
<reference evidence="24 25" key="1">
    <citation type="journal article" date="2021" name="Nat. Plants">
        <title>The Taxus genome provides insights into paclitaxel biosynthesis.</title>
        <authorList>
            <person name="Xiong X."/>
            <person name="Gou J."/>
            <person name="Liao Q."/>
            <person name="Li Y."/>
            <person name="Zhou Q."/>
            <person name="Bi G."/>
            <person name="Li C."/>
            <person name="Du R."/>
            <person name="Wang X."/>
            <person name="Sun T."/>
            <person name="Guo L."/>
            <person name="Liang H."/>
            <person name="Lu P."/>
            <person name="Wu Y."/>
            <person name="Zhang Z."/>
            <person name="Ro D.K."/>
            <person name="Shang Y."/>
            <person name="Huang S."/>
            <person name="Yan J."/>
        </authorList>
    </citation>
    <scope>NUCLEOTIDE SEQUENCE [LARGE SCALE GENOMIC DNA]</scope>
    <source>
        <strain evidence="24">Ta-2019</strain>
    </source>
</reference>
<dbReference type="OMA" id="HECNSTR"/>
<dbReference type="SMART" id="SM00220">
    <property type="entry name" value="S_TKc"/>
    <property type="match status" value="1"/>
</dbReference>
<evidence type="ECO:0000256" key="2">
    <source>
        <dbReference type="ARBA" id="ARBA00008684"/>
    </source>
</evidence>
<dbReference type="Gene3D" id="3.30.200.20">
    <property type="entry name" value="Phosphorylase Kinase, domain 1"/>
    <property type="match status" value="1"/>
</dbReference>
<evidence type="ECO:0000256" key="8">
    <source>
        <dbReference type="ARBA" id="ARBA00022692"/>
    </source>
</evidence>
<dbReference type="FunFam" id="3.80.10.10:FF:000101">
    <property type="entry name" value="LRR receptor-like serine/threonine-protein kinase ERECTA"/>
    <property type="match status" value="1"/>
</dbReference>
<evidence type="ECO:0000256" key="13">
    <source>
        <dbReference type="ARBA" id="ARBA00022840"/>
    </source>
</evidence>
<evidence type="ECO:0000256" key="5">
    <source>
        <dbReference type="ARBA" id="ARBA00022553"/>
    </source>
</evidence>
<comment type="similarity">
    <text evidence="2">Belongs to the protein kinase superfamily. Ser/Thr protein kinase family.</text>
</comment>
<dbReference type="InterPro" id="IPR008271">
    <property type="entry name" value="Ser/Thr_kinase_AS"/>
</dbReference>
<keyword evidence="6" id="KW-0433">Leucine-rich repeat</keyword>
<dbReference type="InterPro" id="IPR050994">
    <property type="entry name" value="At_inactive_RLKs"/>
</dbReference>
<evidence type="ECO:0000256" key="12">
    <source>
        <dbReference type="ARBA" id="ARBA00022777"/>
    </source>
</evidence>
<evidence type="ECO:0000313" key="25">
    <source>
        <dbReference type="Proteomes" id="UP000824469"/>
    </source>
</evidence>
<feature type="chain" id="PRO_5041467011" description="non-specific serine/threonine protein kinase" evidence="22">
    <location>
        <begin position="21"/>
        <end position="731"/>
    </location>
</feature>
<dbReference type="Pfam" id="PF07714">
    <property type="entry name" value="PK_Tyr_Ser-Thr"/>
    <property type="match status" value="1"/>
</dbReference>
<dbReference type="SUPFAM" id="SSF52058">
    <property type="entry name" value="L domain-like"/>
    <property type="match status" value="1"/>
</dbReference>
<evidence type="ECO:0000256" key="6">
    <source>
        <dbReference type="ARBA" id="ARBA00022614"/>
    </source>
</evidence>
<dbReference type="Proteomes" id="UP000824469">
    <property type="component" value="Unassembled WGS sequence"/>
</dbReference>
<dbReference type="Gene3D" id="1.10.510.10">
    <property type="entry name" value="Transferase(Phosphotransferase) domain 1"/>
    <property type="match status" value="1"/>
</dbReference>
<organism evidence="24 25">
    <name type="scientific">Taxus chinensis</name>
    <name type="common">Chinese yew</name>
    <name type="synonym">Taxus wallichiana var. chinensis</name>
    <dbReference type="NCBI Taxonomy" id="29808"/>
    <lineage>
        <taxon>Eukaryota</taxon>
        <taxon>Viridiplantae</taxon>
        <taxon>Streptophyta</taxon>
        <taxon>Embryophyta</taxon>
        <taxon>Tracheophyta</taxon>
        <taxon>Spermatophyta</taxon>
        <taxon>Pinopsida</taxon>
        <taxon>Pinidae</taxon>
        <taxon>Conifers II</taxon>
        <taxon>Cupressales</taxon>
        <taxon>Taxaceae</taxon>
        <taxon>Taxus</taxon>
    </lineage>
</organism>
<feature type="transmembrane region" description="Helical" evidence="21">
    <location>
        <begin position="317"/>
        <end position="345"/>
    </location>
</feature>
<evidence type="ECO:0000256" key="10">
    <source>
        <dbReference type="ARBA" id="ARBA00022737"/>
    </source>
</evidence>
<evidence type="ECO:0000313" key="24">
    <source>
        <dbReference type="EMBL" id="KAH9302215.1"/>
    </source>
</evidence>
<evidence type="ECO:0000256" key="9">
    <source>
        <dbReference type="ARBA" id="ARBA00022729"/>
    </source>
</evidence>
<dbReference type="Pfam" id="PF00560">
    <property type="entry name" value="LRR_1"/>
    <property type="match status" value="3"/>
</dbReference>
<keyword evidence="25" id="KW-1185">Reference proteome</keyword>
<keyword evidence="17" id="KW-0325">Glycoprotein</keyword>
<keyword evidence="11" id="KW-0547">Nucleotide-binding</keyword>
<dbReference type="Pfam" id="PF00069">
    <property type="entry name" value="Pkinase"/>
    <property type="match status" value="1"/>
</dbReference>
<keyword evidence="10" id="KW-0677">Repeat</keyword>
<dbReference type="AlphaFoldDB" id="A0AA38FHA7"/>
<evidence type="ECO:0000256" key="22">
    <source>
        <dbReference type="SAM" id="SignalP"/>
    </source>
</evidence>
<name>A0AA38FHA7_TAXCH</name>
<dbReference type="InterPro" id="IPR032675">
    <property type="entry name" value="LRR_dom_sf"/>
</dbReference>
<feature type="compositionally biased region" description="Pro residues" evidence="20">
    <location>
        <begin position="291"/>
        <end position="302"/>
    </location>
</feature>
<feature type="domain" description="Protein kinase" evidence="23">
    <location>
        <begin position="407"/>
        <end position="727"/>
    </location>
</feature>
<feature type="region of interest" description="Disordered" evidence="20">
    <location>
        <begin position="290"/>
        <end position="313"/>
    </location>
</feature>
<keyword evidence="13" id="KW-0067">ATP-binding</keyword>
<dbReference type="GO" id="GO:0005524">
    <property type="term" value="F:ATP binding"/>
    <property type="evidence" value="ECO:0007669"/>
    <property type="project" value="UniProtKB-KW"/>
</dbReference>
<dbReference type="PROSITE" id="PS50011">
    <property type="entry name" value="PROTEIN_KINASE_DOM"/>
    <property type="match status" value="1"/>
</dbReference>
<evidence type="ECO:0000256" key="4">
    <source>
        <dbReference type="ARBA" id="ARBA00022527"/>
    </source>
</evidence>
<keyword evidence="9 22" id="KW-0732">Signal</keyword>
<accession>A0AA38FHA7</accession>
<dbReference type="InterPro" id="IPR013210">
    <property type="entry name" value="LRR_N_plant-typ"/>
</dbReference>
<keyword evidence="14 21" id="KW-1133">Transmembrane helix</keyword>
<proteinExistence type="inferred from homology"/>
<evidence type="ECO:0000256" key="7">
    <source>
        <dbReference type="ARBA" id="ARBA00022679"/>
    </source>
</evidence>
<comment type="catalytic activity">
    <reaction evidence="18">
        <text>L-threonyl-[protein] + ATP = O-phospho-L-threonyl-[protein] + ADP + H(+)</text>
        <dbReference type="Rhea" id="RHEA:46608"/>
        <dbReference type="Rhea" id="RHEA-COMP:11060"/>
        <dbReference type="Rhea" id="RHEA-COMP:11605"/>
        <dbReference type="ChEBI" id="CHEBI:15378"/>
        <dbReference type="ChEBI" id="CHEBI:30013"/>
        <dbReference type="ChEBI" id="CHEBI:30616"/>
        <dbReference type="ChEBI" id="CHEBI:61977"/>
        <dbReference type="ChEBI" id="CHEBI:456216"/>
        <dbReference type="EC" id="2.7.11.1"/>
    </reaction>
</comment>
<evidence type="ECO:0000256" key="18">
    <source>
        <dbReference type="ARBA" id="ARBA00047899"/>
    </source>
</evidence>
<evidence type="ECO:0000256" key="15">
    <source>
        <dbReference type="ARBA" id="ARBA00023136"/>
    </source>
</evidence>
<keyword evidence="5" id="KW-0597">Phosphoprotein</keyword>
<protein>
    <recommendedName>
        <fullName evidence="3">non-specific serine/threonine protein kinase</fullName>
        <ecNumber evidence="3">2.7.11.1</ecNumber>
    </recommendedName>
</protein>
<dbReference type="PROSITE" id="PS00108">
    <property type="entry name" value="PROTEIN_KINASE_ST"/>
    <property type="match status" value="1"/>
</dbReference>
<sequence>MRLWLVWIALELWNFWGVLSLNSDGLSLLAFKAAINSDPKNAFIDWNENDTTPCNWTGVSCMTLVGSSDPRVVGLTVTGKGLEGYIPSELGALVFIRRLNLHGNKLNGSIPIQLFNASALHSIFLYENNLTGPIPVEATRLPRLQNLDLSSNFLSGPIPQEFTKCKQLQRLLLENNFFTGPIPVGLGSNLNGLEQLDLSSNLLNGSIPEDLGNLSSLVGALNLSYNRLSGPIPRALGKLPLTVSLDVRNNNLSGPIPQDGSLANQGPTAFVNNPGLCGFPLKTICKNPVSTPRPPVNFPSPESPSNRRETPTARKGLTTGVIIAISVGDAVGIALVGMLFVYLYWKTRICQANWCSCAGKDKLVGRRMAQCLCGNGETSDTASEKGDQGDLVPIDKGFSFELDELLRASAYVLGKSGLGIVYKVVLGSGIPVAVRRLGEGGAQRFKEFEAEVQAIGRIRHPNIVKLRAYYWAADEKLLIYDFIPNGSLATALHGRSGHSATPLPWAVRLKIIKGMARGLAHLHECSPRKYVHGDIKPTNVLLDGNMHPQISDFGLGRLINIAGSGVAPQQPGGILAGALLPLGKTAVAARGSSFPGGVVRSAVDWPASGGSSHSFVSNYHAPEASIAGHKPTQKWDVYSFGVLLLEILTGRSPAFQLASFDMDLVTWVRKAFEEEHPLSEIVDPTLLQEVYAKKEVLAVFHIALTCVEIDPDLRPKMKNASESLDRIGATS</sequence>
<dbReference type="FunFam" id="1.10.510.10:FF:001023">
    <property type="entry name" value="Os07g0541700 protein"/>
    <property type="match status" value="1"/>
</dbReference>
<dbReference type="PANTHER" id="PTHR48010:SF8">
    <property type="entry name" value="OS08G0117700 PROTEIN"/>
    <property type="match status" value="1"/>
</dbReference>
<dbReference type="InterPro" id="IPR001611">
    <property type="entry name" value="Leu-rich_rpt"/>
</dbReference>
<feature type="signal peptide" evidence="22">
    <location>
        <begin position="1"/>
        <end position="20"/>
    </location>
</feature>
<gene>
    <name evidence="24" type="ORF">KI387_013798</name>
</gene>
<dbReference type="GO" id="GO:0004674">
    <property type="term" value="F:protein serine/threonine kinase activity"/>
    <property type="evidence" value="ECO:0007669"/>
    <property type="project" value="UniProtKB-KW"/>
</dbReference>
<dbReference type="InterPro" id="IPR001245">
    <property type="entry name" value="Ser-Thr/Tyr_kinase_cat_dom"/>
</dbReference>
<evidence type="ECO:0000256" key="20">
    <source>
        <dbReference type="SAM" id="MobiDB-lite"/>
    </source>
</evidence>
<evidence type="ECO:0000256" key="11">
    <source>
        <dbReference type="ARBA" id="ARBA00022741"/>
    </source>
</evidence>
<dbReference type="FunFam" id="3.30.200.20:FF:000467">
    <property type="entry name" value="Leucine-rich repeat receptor-like protein kinase"/>
    <property type="match status" value="1"/>
</dbReference>
<evidence type="ECO:0000256" key="3">
    <source>
        <dbReference type="ARBA" id="ARBA00012513"/>
    </source>
</evidence>
<dbReference type="GO" id="GO:0016020">
    <property type="term" value="C:membrane"/>
    <property type="evidence" value="ECO:0007669"/>
    <property type="project" value="UniProtKB-SubCell"/>
</dbReference>
<keyword evidence="7" id="KW-0808">Transferase</keyword>
<dbReference type="Pfam" id="PF08263">
    <property type="entry name" value="LRRNT_2"/>
    <property type="match status" value="1"/>
</dbReference>
<dbReference type="SUPFAM" id="SSF56112">
    <property type="entry name" value="Protein kinase-like (PK-like)"/>
    <property type="match status" value="1"/>
</dbReference>
<dbReference type="EMBL" id="JAHRHJ020000009">
    <property type="protein sequence ID" value="KAH9302215.1"/>
    <property type="molecule type" value="Genomic_DNA"/>
</dbReference>
<comment type="caution">
    <text evidence="24">The sequence shown here is derived from an EMBL/GenBank/DDBJ whole genome shotgun (WGS) entry which is preliminary data.</text>
</comment>
<keyword evidence="4" id="KW-0723">Serine/threonine-protein kinase</keyword>
<keyword evidence="12" id="KW-0418">Kinase</keyword>